<evidence type="ECO:0000313" key="1">
    <source>
        <dbReference type="EMBL" id="ERG92895.1"/>
    </source>
</evidence>
<name>U1N876_9EURY</name>
<reference evidence="1 2" key="1">
    <citation type="journal article" date="2013" name="PLoS ONE">
        <title>Assembly-driven community genomics of a hypersaline microbial ecosystem.</title>
        <authorList>
            <person name="Podell S."/>
            <person name="Ugalde J.A."/>
            <person name="Narasingarao P."/>
            <person name="Banfield J.F."/>
            <person name="Heidelberg K.B."/>
            <person name="Allen E.E."/>
        </authorList>
    </citation>
    <scope>NUCLEOTIDE SEQUENCE [LARGE SCALE GENOMIC DNA]</scope>
    <source>
        <strain evidence="2">J07HQW1</strain>
    </source>
</reference>
<accession>U1N876</accession>
<dbReference type="HOGENOM" id="CLU_1987575_0_0_2"/>
<evidence type="ECO:0000313" key="2">
    <source>
        <dbReference type="Proteomes" id="UP000030649"/>
    </source>
</evidence>
<organism evidence="1 2">
    <name type="scientific">Haloquadratum walsbyi J07HQW1</name>
    <dbReference type="NCBI Taxonomy" id="1238424"/>
    <lineage>
        <taxon>Archaea</taxon>
        <taxon>Methanobacteriati</taxon>
        <taxon>Methanobacteriota</taxon>
        <taxon>Stenosarchaea group</taxon>
        <taxon>Halobacteria</taxon>
        <taxon>Halobacteriales</taxon>
        <taxon>Haloferacaceae</taxon>
        <taxon>Haloquadratum</taxon>
    </lineage>
</organism>
<proteinExistence type="predicted"/>
<protein>
    <submittedName>
        <fullName evidence="1">Uncharacterized protein</fullName>
    </submittedName>
</protein>
<gene>
    <name evidence="1" type="ORF">J07HQW1_02944</name>
</gene>
<dbReference type="Proteomes" id="UP000030649">
    <property type="component" value="Unassembled WGS sequence"/>
</dbReference>
<dbReference type="AlphaFoldDB" id="U1N876"/>
<sequence length="125" mass="12469">MVLSVVAIGAAGFAGSTAATSVESPESIAANPADVDADSDHVIVSPITSDEDGAIYGTNNDTVISYSADDFGTGEIAALDDVEIEIVDTDGIVTNLTDGGTGASVSATNNTGTNVQVRITTESDD</sequence>
<dbReference type="EMBL" id="KE356560">
    <property type="protein sequence ID" value="ERG92895.1"/>
    <property type="molecule type" value="Genomic_DNA"/>
</dbReference>